<protein>
    <submittedName>
        <fullName evidence="2">Uncharacterized protein</fullName>
    </submittedName>
</protein>
<feature type="region of interest" description="Disordered" evidence="1">
    <location>
        <begin position="245"/>
        <end position="264"/>
    </location>
</feature>
<dbReference type="EMBL" id="BQNB010012127">
    <property type="protein sequence ID" value="GJS99587.1"/>
    <property type="molecule type" value="Genomic_DNA"/>
</dbReference>
<organism evidence="2 3">
    <name type="scientific">Tanacetum coccineum</name>
    <dbReference type="NCBI Taxonomy" id="301880"/>
    <lineage>
        <taxon>Eukaryota</taxon>
        <taxon>Viridiplantae</taxon>
        <taxon>Streptophyta</taxon>
        <taxon>Embryophyta</taxon>
        <taxon>Tracheophyta</taxon>
        <taxon>Spermatophyta</taxon>
        <taxon>Magnoliopsida</taxon>
        <taxon>eudicotyledons</taxon>
        <taxon>Gunneridae</taxon>
        <taxon>Pentapetalae</taxon>
        <taxon>asterids</taxon>
        <taxon>campanulids</taxon>
        <taxon>Asterales</taxon>
        <taxon>Asteraceae</taxon>
        <taxon>Asteroideae</taxon>
        <taxon>Anthemideae</taxon>
        <taxon>Anthemidinae</taxon>
        <taxon>Tanacetum</taxon>
    </lineage>
</organism>
<accession>A0ABQ5AB91</accession>
<reference evidence="2" key="1">
    <citation type="journal article" date="2022" name="Int. J. Mol. Sci.">
        <title>Draft Genome of Tanacetum Coccineum: Genomic Comparison of Closely Related Tanacetum-Family Plants.</title>
        <authorList>
            <person name="Yamashiro T."/>
            <person name="Shiraishi A."/>
            <person name="Nakayama K."/>
            <person name="Satake H."/>
        </authorList>
    </citation>
    <scope>NUCLEOTIDE SEQUENCE</scope>
</reference>
<comment type="caution">
    <text evidence="2">The sequence shown here is derived from an EMBL/GenBank/DDBJ whole genome shotgun (WGS) entry which is preliminary data.</text>
</comment>
<proteinExistence type="predicted"/>
<keyword evidence="3" id="KW-1185">Reference proteome</keyword>
<evidence type="ECO:0000313" key="2">
    <source>
        <dbReference type="EMBL" id="GJS99587.1"/>
    </source>
</evidence>
<name>A0ABQ5AB91_9ASTR</name>
<reference evidence="2" key="2">
    <citation type="submission" date="2022-01" db="EMBL/GenBank/DDBJ databases">
        <authorList>
            <person name="Yamashiro T."/>
            <person name="Shiraishi A."/>
            <person name="Satake H."/>
            <person name="Nakayama K."/>
        </authorList>
    </citation>
    <scope>NUCLEOTIDE SEQUENCE</scope>
</reference>
<evidence type="ECO:0000313" key="3">
    <source>
        <dbReference type="Proteomes" id="UP001151760"/>
    </source>
</evidence>
<gene>
    <name evidence="2" type="ORF">Tco_0820757</name>
</gene>
<dbReference type="Proteomes" id="UP001151760">
    <property type="component" value="Unassembled WGS sequence"/>
</dbReference>
<evidence type="ECO:0000256" key="1">
    <source>
        <dbReference type="SAM" id="MobiDB-lite"/>
    </source>
</evidence>
<sequence length="264" mass="29255">MWPVINNVDELNEDECFDPGGGGINVEVDDSFTFVIQTFLPYITYLEVSPLLSPTENKDTIFDLGIIAFHFSSQEPGTGSVKGLWNLALSLVFIPKEKMNSGIGECGSKLCDSVTKNKALHGRHTMLILLSSFFYCDVRRLVLFRFLLFVLVIVCRINPKFSEDSHVWCFVPVHSIFLDFACHFNAMGEKADMKAFIEGKAVGILYSSSNLLLMIKKKEEKELGVGAYITTCLLTKPSWQAPHPNGNGVGGGKVGSLHLPYPPK</sequence>